<dbReference type="NCBIfam" id="TIGR02946">
    <property type="entry name" value="acyl_WS_DGAT"/>
    <property type="match status" value="1"/>
</dbReference>
<evidence type="ECO:0000256" key="9">
    <source>
        <dbReference type="ARBA" id="ARBA00023315"/>
    </source>
</evidence>
<dbReference type="GO" id="GO:0019432">
    <property type="term" value="P:triglyceride biosynthetic process"/>
    <property type="evidence" value="ECO:0007669"/>
    <property type="project" value="TreeGrafter"/>
</dbReference>
<dbReference type="AlphaFoldDB" id="A0A916U1S3"/>
<keyword evidence="16" id="KW-1185">Reference proteome</keyword>
<evidence type="ECO:0000259" key="13">
    <source>
        <dbReference type="Pfam" id="PF03007"/>
    </source>
</evidence>
<comment type="similarity">
    <text evidence="3 11">Belongs to the long-chain O-acyltransferase family.</text>
</comment>
<name>A0A916U1S3_9ACTN</name>
<comment type="caution">
    <text evidence="15">The sequence shown here is derived from an EMBL/GenBank/DDBJ whole genome shotgun (WGS) entry which is preliminary data.</text>
</comment>
<reference evidence="15" key="2">
    <citation type="submission" date="2020-09" db="EMBL/GenBank/DDBJ databases">
        <authorList>
            <person name="Sun Q."/>
            <person name="Zhou Y."/>
        </authorList>
    </citation>
    <scope>NUCLEOTIDE SEQUENCE</scope>
    <source>
        <strain evidence="15">CGMCC 1.15478</strain>
    </source>
</reference>
<dbReference type="PANTHER" id="PTHR31650:SF1">
    <property type="entry name" value="WAX ESTER SYNTHASE_DIACYLGLYCEROL ACYLTRANSFERASE 4-RELATED"/>
    <property type="match status" value="1"/>
</dbReference>
<keyword evidence="8 11" id="KW-0443">Lipid metabolism</keyword>
<dbReference type="InterPro" id="IPR014292">
    <property type="entry name" value="Acyl_transf_WS/DGAT"/>
</dbReference>
<evidence type="ECO:0000256" key="4">
    <source>
        <dbReference type="ARBA" id="ARBA00013244"/>
    </source>
</evidence>
<feature type="domain" description="O-acyltransferase WSD1 C-terminal" evidence="14">
    <location>
        <begin position="311"/>
        <end position="459"/>
    </location>
</feature>
<dbReference type="GO" id="GO:0005886">
    <property type="term" value="C:plasma membrane"/>
    <property type="evidence" value="ECO:0007669"/>
    <property type="project" value="TreeGrafter"/>
</dbReference>
<evidence type="ECO:0000256" key="8">
    <source>
        <dbReference type="ARBA" id="ARBA00023098"/>
    </source>
</evidence>
<sequence>MSGRWLTPFDSMFLHMETPDSMMHVGGLFQFDVTTGTAADMSVRIRDELLELTSAEPPWNMKLLTPGFLRNPAQRWVTDKKFDPMNHIHRSALPSPGGERELGVLVSRLHSRPIDFRKPPWECYIIEGLEGGKLAMYAKVHHSLIDGYTAVKMLIRSLSTDPNDTDHPLFFQVPQPKRRPRSSNEVEADQGSFVQAAAGHLTSARDMRKAFTRLTRTFFNKEDPLITLLQAPKSILNGRIGRNRRFSTQQYEIPRLRKIAAASGGTLNDVVLAVCGGGLRSYLLNLNALPKKPLIAFVPVNIRPKDDPGGGNLVGGMLASLGTHIEDPVRRMEAIIASTGAAKAQMENMTRAAIVAYTAYVGSPLVGQTGLAQVGLSKIVPPSFNVVISNVPGPTKPMYFRGCRMTDAYPVSFLMHGGPLNITCESYVDTLNFGFVGCRDTLPHMQRLALACGDALAELEKYYGVGSDYQR</sequence>
<dbReference type="Proteomes" id="UP000641514">
    <property type="component" value="Unassembled WGS sequence"/>
</dbReference>
<organism evidence="15 16">
    <name type="scientific">Hoyosella rhizosphaerae</name>
    <dbReference type="NCBI Taxonomy" id="1755582"/>
    <lineage>
        <taxon>Bacteria</taxon>
        <taxon>Bacillati</taxon>
        <taxon>Actinomycetota</taxon>
        <taxon>Actinomycetes</taxon>
        <taxon>Mycobacteriales</taxon>
        <taxon>Hoyosellaceae</taxon>
        <taxon>Hoyosella</taxon>
    </lineage>
</organism>
<comment type="pathway">
    <text evidence="1 11">Glycerolipid metabolism; triacylglycerol biosynthesis.</text>
</comment>
<evidence type="ECO:0000256" key="3">
    <source>
        <dbReference type="ARBA" id="ARBA00009587"/>
    </source>
</evidence>
<reference evidence="15" key="1">
    <citation type="journal article" date="2014" name="Int. J. Syst. Evol. Microbiol.">
        <title>Complete genome sequence of Corynebacterium casei LMG S-19264T (=DSM 44701T), isolated from a smear-ripened cheese.</title>
        <authorList>
            <consortium name="US DOE Joint Genome Institute (JGI-PGF)"/>
            <person name="Walter F."/>
            <person name="Albersmeier A."/>
            <person name="Kalinowski J."/>
            <person name="Ruckert C."/>
        </authorList>
    </citation>
    <scope>NUCLEOTIDE SEQUENCE</scope>
    <source>
        <strain evidence="15">CGMCC 1.15478</strain>
    </source>
</reference>
<dbReference type="GO" id="GO:0006071">
    <property type="term" value="P:glycerol metabolic process"/>
    <property type="evidence" value="ECO:0007669"/>
    <property type="project" value="UniProtKB-KW"/>
</dbReference>
<feature type="domain" description="O-acyltransferase WSD1-like N-terminal" evidence="13">
    <location>
        <begin position="6"/>
        <end position="271"/>
    </location>
</feature>
<protein>
    <recommendedName>
        <fullName evidence="4 11">Diacylglycerol O-acyltransferase</fullName>
        <ecNumber evidence="4 11">2.3.1.20</ecNumber>
    </recommendedName>
</protein>
<evidence type="ECO:0000256" key="2">
    <source>
        <dbReference type="ARBA" id="ARBA00005189"/>
    </source>
</evidence>
<keyword evidence="7 11" id="KW-0319">Glycerol metabolism</keyword>
<dbReference type="Pfam" id="PF06974">
    <property type="entry name" value="WS_DGAT_C"/>
    <property type="match status" value="1"/>
</dbReference>
<keyword evidence="5 11" id="KW-0444">Lipid biosynthesis</keyword>
<evidence type="ECO:0000313" key="15">
    <source>
        <dbReference type="EMBL" id="GGC56139.1"/>
    </source>
</evidence>
<dbReference type="Pfam" id="PF03007">
    <property type="entry name" value="WS_DGAT_cat"/>
    <property type="match status" value="1"/>
</dbReference>
<evidence type="ECO:0000256" key="1">
    <source>
        <dbReference type="ARBA" id="ARBA00004771"/>
    </source>
</evidence>
<comment type="catalytic activity">
    <reaction evidence="10 11">
        <text>an acyl-CoA + a 1,2-diacyl-sn-glycerol = a triacyl-sn-glycerol + CoA</text>
        <dbReference type="Rhea" id="RHEA:10868"/>
        <dbReference type="ChEBI" id="CHEBI:17815"/>
        <dbReference type="ChEBI" id="CHEBI:57287"/>
        <dbReference type="ChEBI" id="CHEBI:58342"/>
        <dbReference type="ChEBI" id="CHEBI:64615"/>
        <dbReference type="EC" id="2.3.1.20"/>
    </reaction>
</comment>
<dbReference type="InterPro" id="IPR004255">
    <property type="entry name" value="O-acyltransferase_WSD1_N"/>
</dbReference>
<dbReference type="RefSeq" id="WP_188670459.1">
    <property type="nucleotide sequence ID" value="NZ_BMJH01000001.1"/>
</dbReference>
<evidence type="ECO:0000256" key="5">
    <source>
        <dbReference type="ARBA" id="ARBA00022516"/>
    </source>
</evidence>
<evidence type="ECO:0000256" key="7">
    <source>
        <dbReference type="ARBA" id="ARBA00022798"/>
    </source>
</evidence>
<evidence type="ECO:0000256" key="6">
    <source>
        <dbReference type="ARBA" id="ARBA00022679"/>
    </source>
</evidence>
<dbReference type="EMBL" id="BMJH01000001">
    <property type="protein sequence ID" value="GGC56139.1"/>
    <property type="molecule type" value="Genomic_DNA"/>
</dbReference>
<dbReference type="GO" id="GO:0051701">
    <property type="term" value="P:biological process involved in interaction with host"/>
    <property type="evidence" value="ECO:0007669"/>
    <property type="project" value="TreeGrafter"/>
</dbReference>
<dbReference type="EC" id="2.3.1.20" evidence="4 11"/>
<evidence type="ECO:0000313" key="16">
    <source>
        <dbReference type="Proteomes" id="UP000641514"/>
    </source>
</evidence>
<dbReference type="PANTHER" id="PTHR31650">
    <property type="entry name" value="O-ACYLTRANSFERASE (WSD1-LIKE) FAMILY PROTEIN"/>
    <property type="match status" value="1"/>
</dbReference>
<comment type="pathway">
    <text evidence="2">Lipid metabolism.</text>
</comment>
<keyword evidence="6 11" id="KW-0808">Transferase</keyword>
<keyword evidence="9 11" id="KW-0012">Acyltransferase</keyword>
<gene>
    <name evidence="15" type="ORF">GCM10011410_05700</name>
</gene>
<dbReference type="GO" id="GO:0001666">
    <property type="term" value="P:response to hypoxia"/>
    <property type="evidence" value="ECO:0007669"/>
    <property type="project" value="TreeGrafter"/>
</dbReference>
<accession>A0A916U1S3</accession>
<dbReference type="GO" id="GO:0071731">
    <property type="term" value="P:response to nitric oxide"/>
    <property type="evidence" value="ECO:0007669"/>
    <property type="project" value="TreeGrafter"/>
</dbReference>
<evidence type="ECO:0000256" key="12">
    <source>
        <dbReference type="SAM" id="MobiDB-lite"/>
    </source>
</evidence>
<evidence type="ECO:0000256" key="11">
    <source>
        <dbReference type="RuleBase" id="RU361241"/>
    </source>
</evidence>
<evidence type="ECO:0000259" key="14">
    <source>
        <dbReference type="Pfam" id="PF06974"/>
    </source>
</evidence>
<feature type="region of interest" description="Disordered" evidence="12">
    <location>
        <begin position="166"/>
        <end position="189"/>
    </location>
</feature>
<evidence type="ECO:0000256" key="10">
    <source>
        <dbReference type="ARBA" id="ARBA00048109"/>
    </source>
</evidence>
<dbReference type="InterPro" id="IPR045034">
    <property type="entry name" value="O-acyltransferase_WSD1-like"/>
</dbReference>
<dbReference type="InterPro" id="IPR009721">
    <property type="entry name" value="O-acyltransferase_WSD1_C"/>
</dbReference>
<proteinExistence type="inferred from homology"/>
<dbReference type="GO" id="GO:0004144">
    <property type="term" value="F:diacylglycerol O-acyltransferase activity"/>
    <property type="evidence" value="ECO:0007669"/>
    <property type="project" value="UniProtKB-EC"/>
</dbReference>